<evidence type="ECO:0000256" key="1">
    <source>
        <dbReference type="ARBA" id="ARBA00022614"/>
    </source>
</evidence>
<accession>A0A1L0D8C0</accession>
<gene>
    <name evidence="3" type="ORF">SAMEA4029009_CIC11G00000003054</name>
</gene>
<reference evidence="3 4" key="1">
    <citation type="submission" date="2016-10" db="EMBL/GenBank/DDBJ databases">
        <authorList>
            <person name="de Groot N.N."/>
        </authorList>
    </citation>
    <scope>NUCLEOTIDE SEQUENCE [LARGE SCALE GENOMIC DNA]</scope>
    <source>
        <strain evidence="3 4">PYCC 4715</strain>
    </source>
</reference>
<keyword evidence="1" id="KW-0433">Leucine-rich repeat</keyword>
<dbReference type="PROSITE" id="PS51450">
    <property type="entry name" value="LRR"/>
    <property type="match status" value="2"/>
</dbReference>
<name>A0A1L0D8C0_9ASCO</name>
<dbReference type="SUPFAM" id="SSF52058">
    <property type="entry name" value="L domain-like"/>
    <property type="match status" value="1"/>
</dbReference>
<dbReference type="EMBL" id="LT635764">
    <property type="protein sequence ID" value="SGZ48593.1"/>
    <property type="molecule type" value="Genomic_DNA"/>
</dbReference>
<proteinExistence type="predicted"/>
<keyword evidence="2" id="KW-0677">Repeat</keyword>
<dbReference type="PANTHER" id="PTHR15454:SF56">
    <property type="entry name" value="PROTEIN PHOSPHATASE 1 REGULATORY SUBUNIT 7-RELATED"/>
    <property type="match status" value="1"/>
</dbReference>
<dbReference type="Proteomes" id="UP000182259">
    <property type="component" value="Chromosome I"/>
</dbReference>
<dbReference type="Gene3D" id="3.80.10.10">
    <property type="entry name" value="Ribonuclease Inhibitor"/>
    <property type="match status" value="2"/>
</dbReference>
<protein>
    <submittedName>
        <fullName evidence="3">CIC11C00000003054</fullName>
    </submittedName>
</protein>
<dbReference type="GO" id="GO:0005737">
    <property type="term" value="C:cytoplasm"/>
    <property type="evidence" value="ECO:0007669"/>
    <property type="project" value="TreeGrafter"/>
</dbReference>
<evidence type="ECO:0000313" key="3">
    <source>
        <dbReference type="EMBL" id="SGZ48593.1"/>
    </source>
</evidence>
<dbReference type="AlphaFoldDB" id="A0A1L0D8C0"/>
<evidence type="ECO:0000256" key="2">
    <source>
        <dbReference type="ARBA" id="ARBA00022737"/>
    </source>
</evidence>
<evidence type="ECO:0000313" key="4">
    <source>
        <dbReference type="Proteomes" id="UP000182259"/>
    </source>
</evidence>
<sequence>MNPPLFPLEIISKIFLYVPFLILKDWLDDLLASTLKSAISTVLYEKITVGDEELVGFYCVSLKELRDLGRRKIKGSIGELYINFSGGTSKDFELAPFLTFCKENATFVSEIPKITFKGTANEYKKYAKILSIDNIVELRLSAGKSFAMKLVPPNVEIVHLDFEDLKALKLKNWPNSLRSLQVDCTLQSFNIELPANLISLTCGESEDLWSTFPSTLTKLDLSQNSLLPLDDLTFPENLAELKLSACNLQDLSALKLPASLKLLDLAYNMISSIALIIFPECLEVLDLLYCSITSLEGVRLPVLLQELYLANNSLTTLDNVQFPKLKILNISNYLEFNKMRIKSLEKVQFPPSLSTLYAEGQPIADWKSTKFPASLKVLKLLVPKAVKKIHFPCLLESLKVQFSSLSVKYSALEFPPRLILLEIVNGYSSVFDWGLPLLLSLSVINFTGQIEIPQSVENLTLEGKKKSFDMLCLPLSLSKLRASYPPMSYPESLVELEILNFQRSKVPFPRGLLHLSLEPGEFGDEINGRELELPYKLQCLKGPFDPTPQLPDKLRFFTRVEQLEDFDASKYF</sequence>
<organism evidence="3 4">
    <name type="scientific">Sungouiella intermedia</name>
    <dbReference type="NCBI Taxonomy" id="45354"/>
    <lineage>
        <taxon>Eukaryota</taxon>
        <taxon>Fungi</taxon>
        <taxon>Dikarya</taxon>
        <taxon>Ascomycota</taxon>
        <taxon>Saccharomycotina</taxon>
        <taxon>Pichiomycetes</taxon>
        <taxon>Metschnikowiaceae</taxon>
        <taxon>Sungouiella</taxon>
    </lineage>
</organism>
<dbReference type="InterPro" id="IPR001611">
    <property type="entry name" value="Leu-rich_rpt"/>
</dbReference>
<dbReference type="PANTHER" id="PTHR15454">
    <property type="entry name" value="NISCHARIN RELATED"/>
    <property type="match status" value="1"/>
</dbReference>
<dbReference type="InterPro" id="IPR032675">
    <property type="entry name" value="LRR_dom_sf"/>
</dbReference>